<proteinExistence type="predicted"/>
<keyword evidence="2" id="KW-1185">Reference proteome</keyword>
<dbReference type="AlphaFoldDB" id="A0AAV4YAY2"/>
<evidence type="ECO:0000313" key="1">
    <source>
        <dbReference type="EMBL" id="GIZ04148.1"/>
    </source>
</evidence>
<evidence type="ECO:0000313" key="2">
    <source>
        <dbReference type="Proteomes" id="UP001054945"/>
    </source>
</evidence>
<gene>
    <name evidence="1" type="ORF">CEXT_682241</name>
</gene>
<comment type="caution">
    <text evidence="1">The sequence shown here is derived from an EMBL/GenBank/DDBJ whole genome shotgun (WGS) entry which is preliminary data.</text>
</comment>
<name>A0AAV4YAY2_CAEEX</name>
<accession>A0AAV4YAY2</accession>
<reference evidence="1 2" key="1">
    <citation type="submission" date="2021-06" db="EMBL/GenBank/DDBJ databases">
        <title>Caerostris extrusa draft genome.</title>
        <authorList>
            <person name="Kono N."/>
            <person name="Arakawa K."/>
        </authorList>
    </citation>
    <scope>NUCLEOTIDE SEQUENCE [LARGE SCALE GENOMIC DNA]</scope>
</reference>
<protein>
    <submittedName>
        <fullName evidence="1">Uncharacterized protein</fullName>
    </submittedName>
</protein>
<dbReference type="EMBL" id="BPLR01019041">
    <property type="protein sequence ID" value="GIZ04148.1"/>
    <property type="molecule type" value="Genomic_DNA"/>
</dbReference>
<dbReference type="Proteomes" id="UP001054945">
    <property type="component" value="Unassembled WGS sequence"/>
</dbReference>
<sequence length="73" mass="7955">MATANSCSTSCDSKAHKIIRKHRSSVTPSVASTNVSKNKCKELKPVLPACDMIDFSEVFVSRLSFPETLLDVP</sequence>
<organism evidence="1 2">
    <name type="scientific">Caerostris extrusa</name>
    <name type="common">Bark spider</name>
    <name type="synonym">Caerostris bankana</name>
    <dbReference type="NCBI Taxonomy" id="172846"/>
    <lineage>
        <taxon>Eukaryota</taxon>
        <taxon>Metazoa</taxon>
        <taxon>Ecdysozoa</taxon>
        <taxon>Arthropoda</taxon>
        <taxon>Chelicerata</taxon>
        <taxon>Arachnida</taxon>
        <taxon>Araneae</taxon>
        <taxon>Araneomorphae</taxon>
        <taxon>Entelegynae</taxon>
        <taxon>Araneoidea</taxon>
        <taxon>Araneidae</taxon>
        <taxon>Caerostris</taxon>
    </lineage>
</organism>